<reference evidence="2" key="1">
    <citation type="journal article" date="2013" name="Genome Biol. Evol.">
        <title>The genome sequence of Streptomyces lividans 66 reveals a novel tRNA-dependent peptide biosynthetic system within a metal-related genomic island.</title>
        <authorList>
            <person name="Cruz-Morales P."/>
            <person name="Vijgenboom E."/>
            <person name="Iruegas-Bocardo F."/>
            <person name="Girard G."/>
            <person name="Yanez-Guerra L.A."/>
            <person name="Ramos-Aboites H.E."/>
            <person name="Pernodet J.L."/>
            <person name="Anne J."/>
            <person name="van Wezel G.P."/>
            <person name="Barona-Gomez F."/>
        </authorList>
    </citation>
    <scope>NUCLEOTIDE SEQUENCE [LARGE SCALE GENOMIC DNA]</scope>
    <source>
        <strain evidence="2">1326</strain>
    </source>
</reference>
<sequence>MVELELLFRREVAADTEVGRLLDQGPVEGHAQGAVDQLAGLQRDEGVPAEEAGPYRRPLGDAGGIVEVDLVHGADPAAVAVERLAADQVPRIDVSTHGALHLIAPLGRTGLAHQPPNHP</sequence>
<evidence type="ECO:0000313" key="1">
    <source>
        <dbReference type="EMBL" id="EOY46388.1"/>
    </source>
</evidence>
<proteinExistence type="predicted"/>
<protein>
    <submittedName>
        <fullName evidence="1">Uncharacterized protein</fullName>
    </submittedName>
</protein>
<dbReference type="EMBL" id="CM001889">
    <property type="protein sequence ID" value="EOY46388.1"/>
    <property type="molecule type" value="Genomic_DNA"/>
</dbReference>
<evidence type="ECO:0000313" key="2">
    <source>
        <dbReference type="Proteomes" id="UP000014062"/>
    </source>
</evidence>
<organism evidence="1 2">
    <name type="scientific">Streptomyces lividans 1326</name>
    <dbReference type="NCBI Taxonomy" id="1200984"/>
    <lineage>
        <taxon>Bacteria</taxon>
        <taxon>Bacillati</taxon>
        <taxon>Actinomycetota</taxon>
        <taxon>Actinomycetes</taxon>
        <taxon>Kitasatosporales</taxon>
        <taxon>Streptomycetaceae</taxon>
        <taxon>Streptomyces</taxon>
    </lineage>
</organism>
<gene>
    <name evidence="1" type="ORF">SLI_1672</name>
</gene>
<accession>A0A7U9DSR6</accession>
<name>A0A7U9DSR6_STRLI</name>
<dbReference type="Proteomes" id="UP000014062">
    <property type="component" value="Chromosome"/>
</dbReference>
<dbReference type="AlphaFoldDB" id="A0A7U9DSR6"/>